<name>A0A370T960_9HELO</name>
<dbReference type="InterPro" id="IPR036259">
    <property type="entry name" value="MFS_trans_sf"/>
</dbReference>
<dbReference type="PANTHER" id="PTHR23294">
    <property type="entry name" value="ET TRANSLATION PRODUCT-RELATED"/>
    <property type="match status" value="1"/>
</dbReference>
<dbReference type="RefSeq" id="XP_031864707.1">
    <property type="nucleotide sequence ID" value="XM_032019267.1"/>
</dbReference>
<evidence type="ECO:0000313" key="7">
    <source>
        <dbReference type="EMBL" id="RDL30017.1"/>
    </source>
</evidence>
<dbReference type="AlphaFoldDB" id="A0A370T960"/>
<dbReference type="Gene3D" id="1.20.1250.20">
    <property type="entry name" value="MFS general substrate transporter like domains"/>
    <property type="match status" value="1"/>
</dbReference>
<proteinExistence type="predicted"/>
<comment type="subcellular location">
    <subcellularLocation>
        <location evidence="1">Membrane</location>
        <topology evidence="1">Multi-pass membrane protein</topology>
    </subcellularLocation>
</comment>
<dbReference type="GO" id="GO:0016020">
    <property type="term" value="C:membrane"/>
    <property type="evidence" value="ECO:0007669"/>
    <property type="project" value="UniProtKB-SubCell"/>
</dbReference>
<reference evidence="7 8" key="1">
    <citation type="journal article" date="2018" name="IMA Fungus">
        <title>IMA Genome-F 9: Draft genome sequence of Annulohypoxylon stygium, Aspergillus mulundensis, Berkeleyomyces basicola (syn. Thielaviopsis basicola), Ceratocystis smalleyi, two Cercospora beticola strains, Coleophoma cylindrospora, Fusarium fracticaudum, Phialophora cf. hyalina, and Morchella septimelata.</title>
        <authorList>
            <person name="Wingfield B.D."/>
            <person name="Bills G.F."/>
            <person name="Dong Y."/>
            <person name="Huang W."/>
            <person name="Nel W.J."/>
            <person name="Swalarsk-Parry B.S."/>
            <person name="Vaghefi N."/>
            <person name="Wilken P.M."/>
            <person name="An Z."/>
            <person name="de Beer Z.W."/>
            <person name="De Vos L."/>
            <person name="Chen L."/>
            <person name="Duong T.A."/>
            <person name="Gao Y."/>
            <person name="Hammerbacher A."/>
            <person name="Kikkert J.R."/>
            <person name="Li Y."/>
            <person name="Li H."/>
            <person name="Li K."/>
            <person name="Li Q."/>
            <person name="Liu X."/>
            <person name="Ma X."/>
            <person name="Naidoo K."/>
            <person name="Pethybridge S.J."/>
            <person name="Sun J."/>
            <person name="Steenkamp E.T."/>
            <person name="van der Nest M.A."/>
            <person name="van Wyk S."/>
            <person name="Wingfield M.J."/>
            <person name="Xiong C."/>
            <person name="Yue Q."/>
            <person name="Zhang X."/>
        </authorList>
    </citation>
    <scope>NUCLEOTIDE SEQUENCE [LARGE SCALE GENOMIC DNA]</scope>
    <source>
        <strain evidence="7 8">BP 5553</strain>
    </source>
</reference>
<protein>
    <submittedName>
        <fullName evidence="7">Uncharacterized protein</fullName>
    </submittedName>
</protein>
<dbReference type="SUPFAM" id="SSF103473">
    <property type="entry name" value="MFS general substrate transporter"/>
    <property type="match status" value="1"/>
</dbReference>
<evidence type="ECO:0000256" key="5">
    <source>
        <dbReference type="SAM" id="MobiDB-lite"/>
    </source>
</evidence>
<keyword evidence="8" id="KW-1185">Reference proteome</keyword>
<feature type="transmembrane region" description="Helical" evidence="6">
    <location>
        <begin position="57"/>
        <end position="80"/>
    </location>
</feature>
<keyword evidence="4 6" id="KW-0472">Membrane</keyword>
<dbReference type="EMBL" id="NPIC01000017">
    <property type="protein sequence ID" value="RDL30017.1"/>
    <property type="molecule type" value="Genomic_DNA"/>
</dbReference>
<dbReference type="Pfam" id="PF05978">
    <property type="entry name" value="UNC-93"/>
    <property type="match status" value="1"/>
</dbReference>
<accession>A0A370T960</accession>
<feature type="compositionally biased region" description="Low complexity" evidence="5">
    <location>
        <begin position="235"/>
        <end position="244"/>
    </location>
</feature>
<keyword evidence="2 6" id="KW-0812">Transmembrane</keyword>
<feature type="region of interest" description="Disordered" evidence="5">
    <location>
        <begin position="233"/>
        <end position="253"/>
    </location>
</feature>
<evidence type="ECO:0000256" key="2">
    <source>
        <dbReference type="ARBA" id="ARBA00022692"/>
    </source>
</evidence>
<keyword evidence="3 6" id="KW-1133">Transmembrane helix</keyword>
<comment type="caution">
    <text evidence="7">The sequence shown here is derived from an EMBL/GenBank/DDBJ whole genome shotgun (WGS) entry which is preliminary data.</text>
</comment>
<dbReference type="OrthoDB" id="196103at2759"/>
<evidence type="ECO:0000256" key="6">
    <source>
        <dbReference type="SAM" id="Phobius"/>
    </source>
</evidence>
<gene>
    <name evidence="7" type="ORF">BP5553_10644</name>
</gene>
<dbReference type="Proteomes" id="UP000254866">
    <property type="component" value="Unassembled WGS sequence"/>
</dbReference>
<dbReference type="PANTHER" id="PTHR23294:SF59">
    <property type="entry name" value="UNC93-LIKE PROTEIN C922.05C"/>
    <property type="match status" value="1"/>
</dbReference>
<feature type="transmembrane region" description="Helical" evidence="6">
    <location>
        <begin position="139"/>
        <end position="159"/>
    </location>
</feature>
<sequence length="253" mass="27950">MANISNSALYGVFTFSALFAGTLLNVLGPRLTMMLGITGYPLYIGAMWYFDLYGNLGYPVFAGAYLGLTGGCLWTTAAYVSNAYAEEKDKGFWRAIQWQMNVWGQVINQVTQGNNTDAIGASVALGVSWNASSASVPHAVYIIFIVIQCTSVALALLLLPAEKIRRADGTALAVFKPISVWESLRISASLFYDWRILLMIPTFFAGEMFFPFQSSMNAYAFNLRTQTLTRRPMEAGANSASRARAPARRWRLR</sequence>
<dbReference type="InterPro" id="IPR051617">
    <property type="entry name" value="UNC-93-like_regulator"/>
</dbReference>
<evidence type="ECO:0000256" key="1">
    <source>
        <dbReference type="ARBA" id="ARBA00004141"/>
    </source>
</evidence>
<evidence type="ECO:0000256" key="4">
    <source>
        <dbReference type="ARBA" id="ARBA00023136"/>
    </source>
</evidence>
<evidence type="ECO:0000256" key="3">
    <source>
        <dbReference type="ARBA" id="ARBA00022989"/>
    </source>
</evidence>
<dbReference type="InterPro" id="IPR010291">
    <property type="entry name" value="Ion_channel_UNC-93"/>
</dbReference>
<feature type="transmembrane region" description="Helical" evidence="6">
    <location>
        <begin position="33"/>
        <end position="50"/>
    </location>
</feature>
<evidence type="ECO:0000313" key="8">
    <source>
        <dbReference type="Proteomes" id="UP000254866"/>
    </source>
</evidence>
<organism evidence="7 8">
    <name type="scientific">Venustampulla echinocandica</name>
    <dbReference type="NCBI Taxonomy" id="2656787"/>
    <lineage>
        <taxon>Eukaryota</taxon>
        <taxon>Fungi</taxon>
        <taxon>Dikarya</taxon>
        <taxon>Ascomycota</taxon>
        <taxon>Pezizomycotina</taxon>
        <taxon>Leotiomycetes</taxon>
        <taxon>Helotiales</taxon>
        <taxon>Pleuroascaceae</taxon>
        <taxon>Venustampulla</taxon>
    </lineage>
</organism>
<feature type="transmembrane region" description="Helical" evidence="6">
    <location>
        <begin position="7"/>
        <end position="27"/>
    </location>
</feature>
<dbReference type="GeneID" id="43603493"/>